<protein>
    <submittedName>
        <fullName evidence="2">Detected protein of confused Function</fullName>
    </submittedName>
</protein>
<dbReference type="PANTHER" id="PTHR32120:SF11">
    <property type="entry name" value="SMALL RIBOSOMAL SUBUNIT BIOGENESIS GTPASE RSGA 1, MITOCHONDRIAL-RELATED"/>
    <property type="match status" value="1"/>
</dbReference>
<gene>
    <name evidence="2" type="ORF">F3Y22_tig00109972pilonHSYRG00468</name>
</gene>
<reference evidence="2" key="1">
    <citation type="submission" date="2019-09" db="EMBL/GenBank/DDBJ databases">
        <title>Draft genome information of white flower Hibiscus syriacus.</title>
        <authorList>
            <person name="Kim Y.-M."/>
        </authorList>
    </citation>
    <scope>NUCLEOTIDE SEQUENCE [LARGE SCALE GENOMIC DNA]</scope>
    <source>
        <strain evidence="2">YM2019G1</strain>
    </source>
</reference>
<keyword evidence="3" id="KW-1185">Reference proteome</keyword>
<dbReference type="GO" id="GO:0005525">
    <property type="term" value="F:GTP binding"/>
    <property type="evidence" value="ECO:0007669"/>
    <property type="project" value="InterPro"/>
</dbReference>
<comment type="caution">
    <text evidence="2">The sequence shown here is derived from an EMBL/GenBank/DDBJ whole genome shotgun (WGS) entry which is preliminary data.</text>
</comment>
<feature type="region of interest" description="Disordered" evidence="1">
    <location>
        <begin position="35"/>
        <end position="60"/>
    </location>
</feature>
<dbReference type="Proteomes" id="UP000436088">
    <property type="component" value="Unassembled WGS sequence"/>
</dbReference>
<dbReference type="InterPro" id="IPR004881">
    <property type="entry name" value="Ribosome_biogen_GTPase_RsgA"/>
</dbReference>
<sequence>MPITSFSLFRYRSPTVTTVFLRHLYPNRRLSILAAKQAAKQSPSDPRQQNASRRTPPNKNLLKAKHVLKDFSSLAPALSSNKTPPLSESQAIGTVAASQTNFRRVIVQPERSSSDGVDPKVGVELLCVVRDVLKKIKRRVLVGDKTLEAWKKRLRSWGYEPLFCSAETKNGLDSLIRGLGRFQQEVVEESILLDMFLCFRCQEGVFSPIHPGFNQPSLLKTTKHSLAQAFPEVVCLLTIRKMLRDMEPAKCSFNNCLHIGEPGCIFKGDWERYPYYFQLLDEIRIREEFQLRMFGSKREGDFRYKVGDMGIQRAEPRLEPKKHRRQSRKRINQSILNELDELDDDDSLDLENDPIVRAIENENR</sequence>
<dbReference type="EMBL" id="VEPZ02000792">
    <property type="protein sequence ID" value="KAE8719329.1"/>
    <property type="molecule type" value="Genomic_DNA"/>
</dbReference>
<accession>A0A6A3BWL9</accession>
<dbReference type="PANTHER" id="PTHR32120">
    <property type="entry name" value="SMALL RIBOSOMAL SUBUNIT BIOGENESIS GTPASE RSGA"/>
    <property type="match status" value="1"/>
</dbReference>
<evidence type="ECO:0000256" key="1">
    <source>
        <dbReference type="SAM" id="MobiDB-lite"/>
    </source>
</evidence>
<dbReference type="GO" id="GO:0003924">
    <property type="term" value="F:GTPase activity"/>
    <property type="evidence" value="ECO:0007669"/>
    <property type="project" value="InterPro"/>
</dbReference>
<feature type="compositionally biased region" description="Polar residues" evidence="1">
    <location>
        <begin position="39"/>
        <end position="58"/>
    </location>
</feature>
<organism evidence="2 3">
    <name type="scientific">Hibiscus syriacus</name>
    <name type="common">Rose of Sharon</name>
    <dbReference type="NCBI Taxonomy" id="106335"/>
    <lineage>
        <taxon>Eukaryota</taxon>
        <taxon>Viridiplantae</taxon>
        <taxon>Streptophyta</taxon>
        <taxon>Embryophyta</taxon>
        <taxon>Tracheophyta</taxon>
        <taxon>Spermatophyta</taxon>
        <taxon>Magnoliopsida</taxon>
        <taxon>eudicotyledons</taxon>
        <taxon>Gunneridae</taxon>
        <taxon>Pentapetalae</taxon>
        <taxon>rosids</taxon>
        <taxon>malvids</taxon>
        <taxon>Malvales</taxon>
        <taxon>Malvaceae</taxon>
        <taxon>Malvoideae</taxon>
        <taxon>Hibiscus</taxon>
    </lineage>
</organism>
<dbReference type="Gene3D" id="1.10.40.50">
    <property type="entry name" value="Probable gtpase engc, domain 3"/>
    <property type="match status" value="1"/>
</dbReference>
<evidence type="ECO:0000313" key="2">
    <source>
        <dbReference type="EMBL" id="KAE8719329.1"/>
    </source>
</evidence>
<proteinExistence type="predicted"/>
<dbReference type="AlphaFoldDB" id="A0A6A3BWL9"/>
<name>A0A6A3BWL9_HIBSY</name>
<evidence type="ECO:0000313" key="3">
    <source>
        <dbReference type="Proteomes" id="UP000436088"/>
    </source>
</evidence>